<feature type="transmembrane region" description="Helical" evidence="7">
    <location>
        <begin position="6"/>
        <end position="30"/>
    </location>
</feature>
<keyword evidence="5 7" id="KW-0472">Membrane</keyword>
<organism evidence="8">
    <name type="scientific">Picea sitchensis</name>
    <name type="common">Sitka spruce</name>
    <name type="synonym">Pinus sitchensis</name>
    <dbReference type="NCBI Taxonomy" id="3332"/>
    <lineage>
        <taxon>Eukaryota</taxon>
        <taxon>Viridiplantae</taxon>
        <taxon>Streptophyta</taxon>
        <taxon>Embryophyta</taxon>
        <taxon>Tracheophyta</taxon>
        <taxon>Spermatophyta</taxon>
        <taxon>Pinopsida</taxon>
        <taxon>Pinidae</taxon>
        <taxon>Conifers I</taxon>
        <taxon>Pinales</taxon>
        <taxon>Pinaceae</taxon>
        <taxon>Picea</taxon>
    </lineage>
</organism>
<dbReference type="PANTHER" id="PTHR46285:SF7">
    <property type="entry name" value="OS06G0238900 PROTEIN"/>
    <property type="match status" value="1"/>
</dbReference>
<dbReference type="InterPro" id="IPR006904">
    <property type="entry name" value="DUF716"/>
</dbReference>
<feature type="region of interest" description="Disordered" evidence="6">
    <location>
        <begin position="301"/>
        <end position="328"/>
    </location>
</feature>
<dbReference type="EMBL" id="EF086755">
    <property type="protein sequence ID" value="ABK26011.1"/>
    <property type="molecule type" value="mRNA"/>
</dbReference>
<protein>
    <submittedName>
        <fullName evidence="8">Uncharacterized protein</fullName>
    </submittedName>
</protein>
<feature type="transmembrane region" description="Helical" evidence="7">
    <location>
        <begin position="181"/>
        <end position="206"/>
    </location>
</feature>
<evidence type="ECO:0000256" key="6">
    <source>
        <dbReference type="SAM" id="MobiDB-lite"/>
    </source>
</evidence>
<keyword evidence="3 7" id="KW-0812">Transmembrane</keyword>
<evidence type="ECO:0000256" key="1">
    <source>
        <dbReference type="ARBA" id="ARBA00004141"/>
    </source>
</evidence>
<dbReference type="GO" id="GO:0016020">
    <property type="term" value="C:membrane"/>
    <property type="evidence" value="ECO:0007669"/>
    <property type="project" value="UniProtKB-SubCell"/>
</dbReference>
<evidence type="ECO:0000313" key="8">
    <source>
        <dbReference type="EMBL" id="ABK26011.1"/>
    </source>
</evidence>
<accession>A9NZF0</accession>
<dbReference type="PANTHER" id="PTHR46285">
    <property type="entry name" value="PROTEINASE INHIBITOR I4, SERPIN (DUF716)-RELATED"/>
    <property type="match status" value="1"/>
</dbReference>
<evidence type="ECO:0000256" key="5">
    <source>
        <dbReference type="ARBA" id="ARBA00023136"/>
    </source>
</evidence>
<reference evidence="8" key="1">
    <citation type="journal article" date="2008" name="BMC Genomics">
        <title>A conifer genomics resource of 200,000 spruce (Picea spp.) ESTs and 6,464 high-quality, sequence-finished full-length cDNAs for Sitka spruce (Picea sitchensis).</title>
        <authorList>
            <person name="Ralph S.G."/>
            <person name="Chun H.J."/>
            <person name="Kolosova N."/>
            <person name="Cooper D."/>
            <person name="Oddy C."/>
            <person name="Ritland C.E."/>
            <person name="Kirkpatrick R."/>
            <person name="Moore R."/>
            <person name="Barber S."/>
            <person name="Holt R.A."/>
            <person name="Jones S.J."/>
            <person name="Marra M.A."/>
            <person name="Douglas C.J."/>
            <person name="Ritland K."/>
            <person name="Bohlmann J."/>
        </authorList>
    </citation>
    <scope>NUCLEOTIDE SEQUENCE</scope>
    <source>
        <tissue evidence="8">Green portion of the leader tissue</tissue>
    </source>
</reference>
<sequence>MGFWGLSLAGAGFIMIGIWQAYSTAMIYLTRSSSSSSSRPSSSSGLYRKRPFYTAELLFIASLALLYILNAALSSYNGLNHGDPLVLGIQLEKSGVASLFLMYSVVGMICQCTQLLPLPWEVNNLIAVFAFCEEFLVFYLQNEGSTGLEIRYYSLLLVPISVCIASKALEIPYPRSVLPPLGVALGLILQGTWFFQMGISFFTGWISHGCILSEKSGGDYTISCEHPADGHRGKAIATLQFNCHLALLLVCLLPAYSCLTTKYVNFNSSSYIPLGAKEQTEELQDLGGSGDGVEARFALDSDEDETHETLQQKHGTMSEMNGVNGMSV</sequence>
<comment type="subcellular location">
    <subcellularLocation>
        <location evidence="1">Membrane</location>
        <topology evidence="1">Multi-pass membrane protein</topology>
    </subcellularLocation>
</comment>
<dbReference type="Pfam" id="PF04819">
    <property type="entry name" value="DUF716"/>
    <property type="match status" value="1"/>
</dbReference>
<feature type="transmembrane region" description="Helical" evidence="7">
    <location>
        <begin position="51"/>
        <end position="73"/>
    </location>
</feature>
<evidence type="ECO:0000256" key="2">
    <source>
        <dbReference type="ARBA" id="ARBA00006948"/>
    </source>
</evidence>
<feature type="compositionally biased region" description="Polar residues" evidence="6">
    <location>
        <begin position="312"/>
        <end position="328"/>
    </location>
</feature>
<keyword evidence="4 7" id="KW-1133">Transmembrane helix</keyword>
<name>A9NZF0_PICSI</name>
<evidence type="ECO:0000256" key="7">
    <source>
        <dbReference type="SAM" id="Phobius"/>
    </source>
</evidence>
<proteinExistence type="evidence at transcript level"/>
<comment type="similarity">
    <text evidence="2">Belongs to the TMEM45 family.</text>
</comment>
<evidence type="ECO:0000256" key="3">
    <source>
        <dbReference type="ARBA" id="ARBA00022692"/>
    </source>
</evidence>
<evidence type="ECO:0000256" key="4">
    <source>
        <dbReference type="ARBA" id="ARBA00022989"/>
    </source>
</evidence>
<dbReference type="AlphaFoldDB" id="A9NZF0"/>